<dbReference type="Pfam" id="PF00528">
    <property type="entry name" value="BPD_transp_1"/>
    <property type="match status" value="1"/>
</dbReference>
<keyword evidence="3" id="KW-1003">Cell membrane</keyword>
<dbReference type="PROSITE" id="PS50928">
    <property type="entry name" value="ABC_TM1"/>
    <property type="match status" value="1"/>
</dbReference>
<dbReference type="SUPFAM" id="SSF161098">
    <property type="entry name" value="MetI-like"/>
    <property type="match status" value="1"/>
</dbReference>
<evidence type="ECO:0000256" key="2">
    <source>
        <dbReference type="ARBA" id="ARBA00022448"/>
    </source>
</evidence>
<dbReference type="PANTHER" id="PTHR43005:SF1">
    <property type="entry name" value="SPERMIDINE_PUTRESCINE TRANSPORT SYSTEM PERMEASE PROTEIN"/>
    <property type="match status" value="1"/>
</dbReference>
<protein>
    <submittedName>
        <fullName evidence="9">sn-glycerol-3-phosphate transport system permease protein UgpA</fullName>
    </submittedName>
</protein>
<dbReference type="PANTHER" id="PTHR43005">
    <property type="entry name" value="BLR7065 PROTEIN"/>
    <property type="match status" value="1"/>
</dbReference>
<dbReference type="CDD" id="cd06261">
    <property type="entry name" value="TM_PBP2"/>
    <property type="match status" value="1"/>
</dbReference>
<dbReference type="RefSeq" id="WP_069156379.1">
    <property type="nucleotide sequence ID" value="NZ_MCGI01000001.1"/>
</dbReference>
<dbReference type="InterPro" id="IPR000515">
    <property type="entry name" value="MetI-like"/>
</dbReference>
<feature type="domain" description="ABC transmembrane type-1" evidence="8">
    <location>
        <begin position="77"/>
        <end position="291"/>
    </location>
</feature>
<dbReference type="InterPro" id="IPR035906">
    <property type="entry name" value="MetI-like_sf"/>
</dbReference>
<dbReference type="AlphaFoldDB" id="A0A1E3AZI9"/>
<dbReference type="GO" id="GO:0005886">
    <property type="term" value="C:plasma membrane"/>
    <property type="evidence" value="ECO:0007669"/>
    <property type="project" value="UniProtKB-SubCell"/>
</dbReference>
<keyword evidence="5 7" id="KW-1133">Transmembrane helix</keyword>
<evidence type="ECO:0000313" key="9">
    <source>
        <dbReference type="EMBL" id="ODM13931.1"/>
    </source>
</evidence>
<evidence type="ECO:0000256" key="7">
    <source>
        <dbReference type="RuleBase" id="RU363032"/>
    </source>
</evidence>
<dbReference type="PATRIC" id="fig|1432052.3.peg.1805"/>
<comment type="caution">
    <text evidence="9">The sequence shown here is derived from an EMBL/GenBank/DDBJ whole genome shotgun (WGS) entry which is preliminary data.</text>
</comment>
<keyword evidence="2 7" id="KW-0813">Transport</keyword>
<evidence type="ECO:0000256" key="4">
    <source>
        <dbReference type="ARBA" id="ARBA00022692"/>
    </source>
</evidence>
<keyword evidence="4 7" id="KW-0812">Transmembrane</keyword>
<feature type="transmembrane region" description="Helical" evidence="7">
    <location>
        <begin position="114"/>
        <end position="134"/>
    </location>
</feature>
<comment type="subcellular location">
    <subcellularLocation>
        <location evidence="1 7">Cell membrane</location>
        <topology evidence="1 7">Multi-pass membrane protein</topology>
    </subcellularLocation>
</comment>
<dbReference type="GeneID" id="93300025"/>
<sequence length="303" mass="33756">MRPSKNKLSKKMRDRLFIALFLLPGLFMILVMLYYPAVDGIVMSFQDVKSYNIFSKKFIGLDNYRNLFDNITYLGTWKNTVIWVFCCVAVEFLLGFGIALLLQKPFFGKKLYECVVFMPWALSGFMVGIMWKWMFNGSNGVINDILMRLGIVERQVGFLSNPDYALPCVIVAKVWTGMAFFAIIIMAALKTIPQDMYEAAAIDGAGPLKKFFYITLPSIRVILLLMVLLRAVQTINAPDLIFGMTQGGPAGSSHIASSYIMTEVVKGNDYGLVSAAGVILWLVTLVCTGIYIACTNTLKGGDE</sequence>
<dbReference type="Gene3D" id="1.10.3720.10">
    <property type="entry name" value="MetI-like"/>
    <property type="match status" value="1"/>
</dbReference>
<feature type="transmembrane region" description="Helical" evidence="7">
    <location>
        <begin position="210"/>
        <end position="232"/>
    </location>
</feature>
<dbReference type="Proteomes" id="UP000095003">
    <property type="component" value="Unassembled WGS sequence"/>
</dbReference>
<gene>
    <name evidence="9" type="primary">ugpA_2</name>
    <name evidence="9" type="ORF">BEH84_01652</name>
</gene>
<keyword evidence="6 7" id="KW-0472">Membrane</keyword>
<comment type="similarity">
    <text evidence="7">Belongs to the binding-protein-dependent transport system permease family.</text>
</comment>
<dbReference type="EMBL" id="MCGI01000001">
    <property type="protein sequence ID" value="ODM13931.1"/>
    <property type="molecule type" value="Genomic_DNA"/>
</dbReference>
<evidence type="ECO:0000256" key="1">
    <source>
        <dbReference type="ARBA" id="ARBA00004651"/>
    </source>
</evidence>
<reference evidence="9 10" key="1">
    <citation type="submission" date="2016-07" db="EMBL/GenBank/DDBJ databases">
        <title>Characterization of isolates of Eisenbergiella tayi derived from blood cultures, using whole genome sequencing.</title>
        <authorList>
            <person name="Burdz T."/>
            <person name="Wiebe D."/>
            <person name="Huynh C."/>
            <person name="Bernard K."/>
        </authorList>
    </citation>
    <scope>NUCLEOTIDE SEQUENCE [LARGE SCALE GENOMIC DNA]</scope>
    <source>
        <strain evidence="9 10">NML 120489</strain>
    </source>
</reference>
<accession>A0A1E3AZI9</accession>
<evidence type="ECO:0000256" key="5">
    <source>
        <dbReference type="ARBA" id="ARBA00022989"/>
    </source>
</evidence>
<evidence type="ECO:0000256" key="3">
    <source>
        <dbReference type="ARBA" id="ARBA00022475"/>
    </source>
</evidence>
<evidence type="ECO:0000259" key="8">
    <source>
        <dbReference type="PROSITE" id="PS50928"/>
    </source>
</evidence>
<name>A0A1E3AZI9_9FIRM</name>
<organism evidence="9 10">
    <name type="scientific">Eisenbergiella tayi</name>
    <dbReference type="NCBI Taxonomy" id="1432052"/>
    <lineage>
        <taxon>Bacteria</taxon>
        <taxon>Bacillati</taxon>
        <taxon>Bacillota</taxon>
        <taxon>Clostridia</taxon>
        <taxon>Lachnospirales</taxon>
        <taxon>Lachnospiraceae</taxon>
        <taxon>Eisenbergiella</taxon>
    </lineage>
</organism>
<feature type="transmembrane region" description="Helical" evidence="7">
    <location>
        <begin position="16"/>
        <end position="35"/>
    </location>
</feature>
<feature type="transmembrane region" description="Helical" evidence="7">
    <location>
        <begin position="270"/>
        <end position="294"/>
    </location>
</feature>
<evidence type="ECO:0000256" key="6">
    <source>
        <dbReference type="ARBA" id="ARBA00023136"/>
    </source>
</evidence>
<feature type="transmembrane region" description="Helical" evidence="7">
    <location>
        <begin position="164"/>
        <end position="189"/>
    </location>
</feature>
<evidence type="ECO:0000313" key="10">
    <source>
        <dbReference type="Proteomes" id="UP000095003"/>
    </source>
</evidence>
<proteinExistence type="inferred from homology"/>
<dbReference type="GO" id="GO:0055085">
    <property type="term" value="P:transmembrane transport"/>
    <property type="evidence" value="ECO:0007669"/>
    <property type="project" value="InterPro"/>
</dbReference>
<feature type="transmembrane region" description="Helical" evidence="7">
    <location>
        <begin position="81"/>
        <end position="102"/>
    </location>
</feature>